<evidence type="ECO:0000313" key="4">
    <source>
        <dbReference type="Proteomes" id="UP001190700"/>
    </source>
</evidence>
<dbReference type="GO" id="GO:0001671">
    <property type="term" value="F:ATPase activator activity"/>
    <property type="evidence" value="ECO:0007669"/>
    <property type="project" value="InterPro"/>
</dbReference>
<evidence type="ECO:0000313" key="3">
    <source>
        <dbReference type="EMBL" id="KAK3272825.1"/>
    </source>
</evidence>
<comment type="similarity">
    <text evidence="1">Belongs to the AHA1 family.</text>
</comment>
<dbReference type="InterPro" id="IPR015310">
    <property type="entry name" value="AHSA1-like_N"/>
</dbReference>
<dbReference type="SMART" id="SM01000">
    <property type="entry name" value="Aha1_N"/>
    <property type="match status" value="1"/>
</dbReference>
<evidence type="ECO:0000256" key="1">
    <source>
        <dbReference type="ARBA" id="ARBA00006817"/>
    </source>
</evidence>
<feature type="domain" description="Activator of Hsp90 ATPase AHSA1-like N-terminal" evidence="2">
    <location>
        <begin position="73"/>
        <end position="206"/>
    </location>
</feature>
<name>A0AAE0L5W1_9CHLO</name>
<protein>
    <recommendedName>
        <fullName evidence="2">Activator of Hsp90 ATPase AHSA1-like N-terminal domain-containing protein</fullName>
    </recommendedName>
</protein>
<proteinExistence type="inferred from homology"/>
<dbReference type="GO" id="GO:0006457">
    <property type="term" value="P:protein folding"/>
    <property type="evidence" value="ECO:0007669"/>
    <property type="project" value="TreeGrafter"/>
</dbReference>
<reference evidence="3 4" key="1">
    <citation type="journal article" date="2015" name="Genome Biol. Evol.">
        <title>Comparative Genomics of a Bacterivorous Green Alga Reveals Evolutionary Causalities and Consequences of Phago-Mixotrophic Mode of Nutrition.</title>
        <authorList>
            <person name="Burns J.A."/>
            <person name="Paasch A."/>
            <person name="Narechania A."/>
            <person name="Kim E."/>
        </authorList>
    </citation>
    <scope>NUCLEOTIDE SEQUENCE [LARGE SCALE GENOMIC DNA]</scope>
    <source>
        <strain evidence="3 4">PLY_AMNH</strain>
    </source>
</reference>
<dbReference type="EMBL" id="LGRX02008774">
    <property type="protein sequence ID" value="KAK3272825.1"/>
    <property type="molecule type" value="Genomic_DNA"/>
</dbReference>
<dbReference type="Gene3D" id="3.15.10.20">
    <property type="entry name" value="Activator of Hsp90 ATPase Aha1, N-terminal domain"/>
    <property type="match status" value="1"/>
</dbReference>
<keyword evidence="4" id="KW-1185">Reference proteome</keyword>
<gene>
    <name evidence="3" type="ORF">CYMTET_18892</name>
</gene>
<sequence length="209" mass="22337">MSETAAAASPLEDSQQKKGDLSYHFWAGKGGGAAPTPTAKKLTSEEAIALERSNSSSLGTGASAWNAAGTWEEKDFFGWAKDSIKEHLVGLGPTLAAGTGEITGIEKCTGEANVVSVRGKMRHGYDLDVTFEWSVSIDDNETKGTMRIPEISMDTVHDDELQCEVKVTKPKKAHATQEAQACTSMKSLLPAIREALLKFDQAFKMKAGG</sequence>
<dbReference type="PANTHER" id="PTHR13009">
    <property type="entry name" value="HEAT SHOCK PROTEIN 90 HSP90 CO-CHAPERONE AHA-1"/>
    <property type="match status" value="1"/>
</dbReference>
<dbReference type="InterPro" id="IPR036338">
    <property type="entry name" value="Aha1"/>
</dbReference>
<dbReference type="AlphaFoldDB" id="A0AAE0L5W1"/>
<comment type="caution">
    <text evidence="3">The sequence shown here is derived from an EMBL/GenBank/DDBJ whole genome shotgun (WGS) entry which is preliminary data.</text>
</comment>
<dbReference type="Pfam" id="PF09229">
    <property type="entry name" value="Aha1_N"/>
    <property type="match status" value="1"/>
</dbReference>
<dbReference type="GO" id="GO:0051087">
    <property type="term" value="F:protein-folding chaperone binding"/>
    <property type="evidence" value="ECO:0007669"/>
    <property type="project" value="InterPro"/>
</dbReference>
<evidence type="ECO:0000259" key="2">
    <source>
        <dbReference type="SMART" id="SM01000"/>
    </source>
</evidence>
<dbReference type="SUPFAM" id="SSF103111">
    <property type="entry name" value="Activator of Hsp90 ATPase, Aha1"/>
    <property type="match status" value="1"/>
</dbReference>
<dbReference type="GO" id="GO:0005829">
    <property type="term" value="C:cytosol"/>
    <property type="evidence" value="ECO:0007669"/>
    <property type="project" value="TreeGrafter"/>
</dbReference>
<dbReference type="PANTHER" id="PTHR13009:SF22">
    <property type="entry name" value="LD43819P"/>
    <property type="match status" value="1"/>
</dbReference>
<accession>A0AAE0L5W1</accession>
<dbReference type="Proteomes" id="UP001190700">
    <property type="component" value="Unassembled WGS sequence"/>
</dbReference>
<organism evidence="3 4">
    <name type="scientific">Cymbomonas tetramitiformis</name>
    <dbReference type="NCBI Taxonomy" id="36881"/>
    <lineage>
        <taxon>Eukaryota</taxon>
        <taxon>Viridiplantae</taxon>
        <taxon>Chlorophyta</taxon>
        <taxon>Pyramimonadophyceae</taxon>
        <taxon>Pyramimonadales</taxon>
        <taxon>Pyramimonadaceae</taxon>
        <taxon>Cymbomonas</taxon>
    </lineage>
</organism>